<dbReference type="Proteomes" id="UP000006094">
    <property type="component" value="Chromosome"/>
</dbReference>
<dbReference type="PROSITE" id="PS50931">
    <property type="entry name" value="HTH_LYSR"/>
    <property type="match status" value="1"/>
</dbReference>
<evidence type="ECO:0000313" key="6">
    <source>
        <dbReference type="EMBL" id="AFS78243.1"/>
    </source>
</evidence>
<dbReference type="GO" id="GO:0000976">
    <property type="term" value="F:transcription cis-regulatory region binding"/>
    <property type="evidence" value="ECO:0007669"/>
    <property type="project" value="TreeGrafter"/>
</dbReference>
<feature type="domain" description="HTH lysR-type" evidence="5">
    <location>
        <begin position="3"/>
        <end position="60"/>
    </location>
</feature>
<dbReference type="eggNOG" id="COG0583">
    <property type="taxonomic scope" value="Bacteria"/>
</dbReference>
<dbReference type="Pfam" id="PF00126">
    <property type="entry name" value="HTH_1"/>
    <property type="match status" value="1"/>
</dbReference>
<evidence type="ECO:0000256" key="1">
    <source>
        <dbReference type="ARBA" id="ARBA00009437"/>
    </source>
</evidence>
<dbReference type="AlphaFoldDB" id="K0AWN6"/>
<dbReference type="SUPFAM" id="SSF53850">
    <property type="entry name" value="Periplasmic binding protein-like II"/>
    <property type="match status" value="1"/>
</dbReference>
<dbReference type="Gene3D" id="1.10.10.10">
    <property type="entry name" value="Winged helix-like DNA-binding domain superfamily/Winged helix DNA-binding domain"/>
    <property type="match status" value="1"/>
</dbReference>
<evidence type="ECO:0000313" key="7">
    <source>
        <dbReference type="Proteomes" id="UP000006094"/>
    </source>
</evidence>
<evidence type="ECO:0000256" key="2">
    <source>
        <dbReference type="ARBA" id="ARBA00023015"/>
    </source>
</evidence>
<dbReference type="RefSeq" id="WP_014967380.1">
    <property type="nucleotide sequence ID" value="NC_018664.1"/>
</dbReference>
<dbReference type="Gene3D" id="3.40.190.290">
    <property type="match status" value="1"/>
</dbReference>
<dbReference type="PANTHER" id="PTHR30126:SF64">
    <property type="entry name" value="HTH-TYPE TRANSCRIPTIONAL REGULATOR CITR"/>
    <property type="match status" value="1"/>
</dbReference>
<dbReference type="HOGENOM" id="CLU_039613_6_1_9"/>
<dbReference type="OrthoDB" id="9778774at2"/>
<organism evidence="6 7">
    <name type="scientific">Gottschalkia acidurici (strain ATCC 7906 / DSM 604 / BCRC 14475 / CIP 104303 / KCTC 5404 / NCIMB 10678 / 9a)</name>
    <name type="common">Clostridium acidurici</name>
    <dbReference type="NCBI Taxonomy" id="1128398"/>
    <lineage>
        <taxon>Bacteria</taxon>
        <taxon>Bacillati</taxon>
        <taxon>Bacillota</taxon>
        <taxon>Tissierellia</taxon>
        <taxon>Tissierellales</taxon>
        <taxon>Gottschalkiaceae</taxon>
        <taxon>Gottschalkia</taxon>
    </lineage>
</organism>
<dbReference type="PATRIC" id="fig|1128398.3.peg.1248"/>
<dbReference type="SUPFAM" id="SSF46785">
    <property type="entry name" value="Winged helix' DNA-binding domain"/>
    <property type="match status" value="1"/>
</dbReference>
<reference evidence="6 7" key="1">
    <citation type="journal article" date="2012" name="PLoS ONE">
        <title>The purine-utilizing bacterium Clostridium acidurici 9a: a genome-guided metabolic reconsideration.</title>
        <authorList>
            <person name="Hartwich K."/>
            <person name="Poehlein A."/>
            <person name="Daniel R."/>
        </authorList>
    </citation>
    <scope>NUCLEOTIDE SEQUENCE [LARGE SCALE GENOMIC DNA]</scope>
    <source>
        <strain evidence="7">ATCC 7906 / DSM 604 / BCRC 14475 / CIP 104303 / KCTC 5404 / NCIMB 10678 / 9a</strain>
    </source>
</reference>
<keyword evidence="2" id="KW-0805">Transcription regulation</keyword>
<dbReference type="InterPro" id="IPR005119">
    <property type="entry name" value="LysR_subst-bd"/>
</dbReference>
<dbReference type="GO" id="GO:0003700">
    <property type="term" value="F:DNA-binding transcription factor activity"/>
    <property type="evidence" value="ECO:0007669"/>
    <property type="project" value="InterPro"/>
</dbReference>
<evidence type="ECO:0000259" key="5">
    <source>
        <dbReference type="PROSITE" id="PS50931"/>
    </source>
</evidence>
<dbReference type="CDD" id="cd05466">
    <property type="entry name" value="PBP2_LTTR_substrate"/>
    <property type="match status" value="1"/>
</dbReference>
<name>K0AWN6_GOTA9</name>
<dbReference type="InterPro" id="IPR036390">
    <property type="entry name" value="WH_DNA-bd_sf"/>
</dbReference>
<protein>
    <submittedName>
        <fullName evidence="6">Transcriptional regulator LysR family</fullName>
    </submittedName>
</protein>
<dbReference type="InterPro" id="IPR000847">
    <property type="entry name" value="LysR_HTH_N"/>
</dbReference>
<comment type="similarity">
    <text evidence="1">Belongs to the LysR transcriptional regulatory family.</text>
</comment>
<dbReference type="Pfam" id="PF03466">
    <property type="entry name" value="LysR_substrate"/>
    <property type="match status" value="1"/>
</dbReference>
<accession>K0AWN6</accession>
<dbReference type="InterPro" id="IPR036388">
    <property type="entry name" value="WH-like_DNA-bd_sf"/>
</dbReference>
<dbReference type="PANTHER" id="PTHR30126">
    <property type="entry name" value="HTH-TYPE TRANSCRIPTIONAL REGULATOR"/>
    <property type="match status" value="1"/>
</dbReference>
<proteinExistence type="inferred from homology"/>
<keyword evidence="3" id="KW-0238">DNA-binding</keyword>
<sequence length="302" mass="34166">MVVDLNLYKVFHTVACCKSISKAANELYISQPAVSKSIKSLESIVGVNLFFRNWSGVSLTSEGQVLFEYIDNAINQIQTGEKLLSRLKEKEFGSIKIGVSTTLFKHFLVPKLKKFINKYPNIKIIVINKTTVETLKLIENGDADIGIVSITDDFPKYNFEKVGHIQDIFVASKTFIESSKITDPTDISLYNNFMFFEKDNLNRKYIDLYFEKNNISIKPDIEISNMDLLIELAKIDLGVTVAIKEFIQNDLSEGSLVELPIAPAIPSRPIVMLSNKNLPLSMASQAFWDYITNTHSDFNKDE</sequence>
<keyword evidence="4" id="KW-0804">Transcription</keyword>
<dbReference type="STRING" id="1128398.Curi_c12320"/>
<keyword evidence="7" id="KW-1185">Reference proteome</keyword>
<dbReference type="KEGG" id="cad:Curi_c12320"/>
<dbReference type="PRINTS" id="PR00039">
    <property type="entry name" value="HTHLYSR"/>
</dbReference>
<dbReference type="EMBL" id="CP003326">
    <property type="protein sequence ID" value="AFS78243.1"/>
    <property type="molecule type" value="Genomic_DNA"/>
</dbReference>
<evidence type="ECO:0000256" key="3">
    <source>
        <dbReference type="ARBA" id="ARBA00023125"/>
    </source>
</evidence>
<evidence type="ECO:0000256" key="4">
    <source>
        <dbReference type="ARBA" id="ARBA00023163"/>
    </source>
</evidence>
<dbReference type="FunFam" id="1.10.10.10:FF:000001">
    <property type="entry name" value="LysR family transcriptional regulator"/>
    <property type="match status" value="1"/>
</dbReference>
<gene>
    <name evidence="6" type="ordered locus">Curi_c12320</name>
</gene>